<dbReference type="Proteomes" id="UP000319263">
    <property type="component" value="Chromosome"/>
</dbReference>
<evidence type="ECO:0000259" key="2">
    <source>
        <dbReference type="PROSITE" id="PS51192"/>
    </source>
</evidence>
<evidence type="ECO:0000313" key="4">
    <source>
        <dbReference type="Proteomes" id="UP000319263"/>
    </source>
</evidence>
<dbReference type="InterPro" id="IPR050742">
    <property type="entry name" value="Helicase_Restrict-Modif_Enz"/>
</dbReference>
<feature type="region of interest" description="Disordered" evidence="1">
    <location>
        <begin position="353"/>
        <end position="376"/>
    </location>
</feature>
<gene>
    <name evidence="3" type="ORF">FOE78_13835</name>
</gene>
<feature type="region of interest" description="Disordered" evidence="1">
    <location>
        <begin position="1"/>
        <end position="25"/>
    </location>
</feature>
<dbReference type="InterPro" id="IPR027417">
    <property type="entry name" value="P-loop_NTPase"/>
</dbReference>
<dbReference type="InterPro" id="IPR006935">
    <property type="entry name" value="Helicase/UvrB_N"/>
</dbReference>
<dbReference type="InterPro" id="IPR014001">
    <property type="entry name" value="Helicase_ATP-bd"/>
</dbReference>
<dbReference type="OrthoDB" id="9758243at2"/>
<dbReference type="GO" id="GO:0003677">
    <property type="term" value="F:DNA binding"/>
    <property type="evidence" value="ECO:0007669"/>
    <property type="project" value="InterPro"/>
</dbReference>
<dbReference type="Gene3D" id="3.40.50.300">
    <property type="entry name" value="P-loop containing nucleotide triphosphate hydrolases"/>
    <property type="match status" value="1"/>
</dbReference>
<dbReference type="SMART" id="SM00487">
    <property type="entry name" value="DEXDc"/>
    <property type="match status" value="1"/>
</dbReference>
<dbReference type="KEGG" id="mik:FOE78_13835"/>
<dbReference type="AlphaFoldDB" id="A0A516Q0C0"/>
<dbReference type="Pfam" id="PF04851">
    <property type="entry name" value="ResIII"/>
    <property type="match status" value="1"/>
</dbReference>
<feature type="compositionally biased region" description="Pro residues" evidence="1">
    <location>
        <begin position="366"/>
        <end position="376"/>
    </location>
</feature>
<evidence type="ECO:0000313" key="3">
    <source>
        <dbReference type="EMBL" id="QDP96847.1"/>
    </source>
</evidence>
<reference evidence="3 4" key="1">
    <citation type="submission" date="2019-07" db="EMBL/GenBank/DDBJ databases">
        <title>Microlunatus dokdonensis sp. nov. isolated from the rhizospheric soil of the wild plant Elymus tsukushiensis.</title>
        <authorList>
            <person name="Ghim S.-Y."/>
            <person name="Hwang Y.-J."/>
            <person name="Son J.-S."/>
            <person name="Shin J.-H."/>
        </authorList>
    </citation>
    <scope>NUCLEOTIDE SEQUENCE [LARGE SCALE GENOMIC DNA]</scope>
    <source>
        <strain evidence="3 4">KUDC0627</strain>
    </source>
</reference>
<feature type="compositionally biased region" description="Basic and acidic residues" evidence="1">
    <location>
        <begin position="1"/>
        <end position="10"/>
    </location>
</feature>
<dbReference type="PANTHER" id="PTHR47396:SF1">
    <property type="entry name" value="ATP-DEPENDENT HELICASE IRC3-RELATED"/>
    <property type="match status" value="1"/>
</dbReference>
<proteinExistence type="predicted"/>
<dbReference type="GO" id="GO:0005524">
    <property type="term" value="F:ATP binding"/>
    <property type="evidence" value="ECO:0007669"/>
    <property type="project" value="InterPro"/>
</dbReference>
<organism evidence="3 4">
    <name type="scientific">Microlunatus elymi</name>
    <dbReference type="NCBI Taxonomy" id="2596828"/>
    <lineage>
        <taxon>Bacteria</taxon>
        <taxon>Bacillati</taxon>
        <taxon>Actinomycetota</taxon>
        <taxon>Actinomycetes</taxon>
        <taxon>Propionibacteriales</taxon>
        <taxon>Propionibacteriaceae</taxon>
        <taxon>Microlunatus</taxon>
    </lineage>
</organism>
<keyword evidence="4" id="KW-1185">Reference proteome</keyword>
<dbReference type="GO" id="GO:0005829">
    <property type="term" value="C:cytosol"/>
    <property type="evidence" value="ECO:0007669"/>
    <property type="project" value="TreeGrafter"/>
</dbReference>
<accession>A0A516Q0C0</accession>
<dbReference type="PANTHER" id="PTHR47396">
    <property type="entry name" value="TYPE I RESTRICTION ENZYME ECOKI R PROTEIN"/>
    <property type="match status" value="1"/>
</dbReference>
<protein>
    <recommendedName>
        <fullName evidence="2">Helicase ATP-binding domain-containing protein</fullName>
    </recommendedName>
</protein>
<sequence>MRPLGHHERVPQTPQPPPWASVGYPLPLRPHQQQALAAIERAWQTGADRAWVVLPPGAGKTVVGLEAARRRGRPTVVLSPNTAIQGQWMLQWGRFVPAAVRIGNSRDLSTPLTSLTYQTLAVFDPDAEVDEEGRPDGQQDHSAAGYPDLLDRLHPNGRALVTAMQELGPMTLFLDECHHLLEVWGRLIADVLTLLPDASVIGLTATPPQSLTSAESQLVDELFGRPLYSASIPSLVRSGYLAPFAELAWLVRPTDTESEWLASQAERFLQLQTDLTDPANGSIGLLAWLDARFVRREVTAGDSERAASADGIGPVALNWYDLERDEPDLAAAALRFHYAGLIALPPGARLREQHRHQPTSDDMNVPLPPYRPTCAG</sequence>
<evidence type="ECO:0000256" key="1">
    <source>
        <dbReference type="SAM" id="MobiDB-lite"/>
    </source>
</evidence>
<dbReference type="GO" id="GO:0016787">
    <property type="term" value="F:hydrolase activity"/>
    <property type="evidence" value="ECO:0007669"/>
    <property type="project" value="InterPro"/>
</dbReference>
<dbReference type="SUPFAM" id="SSF52540">
    <property type="entry name" value="P-loop containing nucleoside triphosphate hydrolases"/>
    <property type="match status" value="1"/>
</dbReference>
<feature type="domain" description="Helicase ATP-binding" evidence="2">
    <location>
        <begin position="52"/>
        <end position="225"/>
    </location>
</feature>
<name>A0A516Q0C0_9ACTN</name>
<dbReference type="EMBL" id="CP041692">
    <property type="protein sequence ID" value="QDP96847.1"/>
    <property type="molecule type" value="Genomic_DNA"/>
</dbReference>
<dbReference type="PROSITE" id="PS51192">
    <property type="entry name" value="HELICASE_ATP_BIND_1"/>
    <property type="match status" value="1"/>
</dbReference>